<dbReference type="OrthoDB" id="5086500at2759"/>
<feature type="transmembrane region" description="Helical" evidence="1">
    <location>
        <begin position="231"/>
        <end position="254"/>
    </location>
</feature>
<evidence type="ECO:0000313" key="3">
    <source>
        <dbReference type="Proteomes" id="UP000283895"/>
    </source>
</evidence>
<accession>A0A423VB46</accession>
<feature type="transmembrane region" description="Helical" evidence="1">
    <location>
        <begin position="312"/>
        <end position="334"/>
    </location>
</feature>
<keyword evidence="1" id="KW-1133">Transmembrane helix</keyword>
<gene>
    <name evidence="2" type="ORF">VMCG_10441</name>
</gene>
<protein>
    <submittedName>
        <fullName evidence="2">Uncharacterized protein</fullName>
    </submittedName>
</protein>
<sequence length="358" mass="42271">MHRNTPSSPPSTTSDQAVTVRVGTDVPFTEQHELFHQLGDIVPDQPLMRLDERVAVSRFLVDELPLHHQAVKSRRIIITEKPDLDLVWHYSRIFIKPIPLCMLTHSFWAQHIQAGSPSKSGVIAQEARLIPRYITWDNWCRFIQGFKGLSDAQVSKRYQYGEIRLTRLNFWVKVFFQGWIYHEVHHNYATYFAQFITPYIFVFGGLSVVLTAFQAMLAANTGNLDRAKVTVLVDISLIIFALFRIIFVLLRFFFLLRVFFLLRFVFILFRIIFVLLRFFFMLRFVFVMLGLIFVMLRFFFLLRVFFMLRFVFVMLSLFTFGINTTIAFIFRVIIARRMLIGRVTRARASIIFWPAYLF</sequence>
<dbReference type="STRING" id="356882.A0A423VB46"/>
<reference evidence="2 3" key="1">
    <citation type="submission" date="2015-09" db="EMBL/GenBank/DDBJ databases">
        <title>Host preference determinants of Valsa canker pathogens revealed by comparative genomics.</title>
        <authorList>
            <person name="Yin Z."/>
            <person name="Huang L."/>
        </authorList>
    </citation>
    <scope>NUCLEOTIDE SEQUENCE [LARGE SCALE GENOMIC DNA]</scope>
    <source>
        <strain evidence="2 3">03-1</strain>
    </source>
</reference>
<dbReference type="AlphaFoldDB" id="A0A423VB46"/>
<keyword evidence="1" id="KW-0472">Membrane</keyword>
<dbReference type="Pfam" id="PF20246">
    <property type="entry name" value="DUF6601"/>
    <property type="match status" value="2"/>
</dbReference>
<dbReference type="PANTHER" id="PTHR34414:SF1">
    <property type="entry name" value="SUBTILISIN-LIKE SERINE PROTEASE"/>
    <property type="match status" value="1"/>
</dbReference>
<dbReference type="InterPro" id="IPR046536">
    <property type="entry name" value="DUF6601"/>
</dbReference>
<name>A0A423VB46_9PEZI</name>
<comment type="caution">
    <text evidence="2">The sequence shown here is derived from an EMBL/GenBank/DDBJ whole genome shotgun (WGS) entry which is preliminary data.</text>
</comment>
<evidence type="ECO:0000256" key="1">
    <source>
        <dbReference type="SAM" id="Phobius"/>
    </source>
</evidence>
<dbReference type="EMBL" id="LKEA01000083">
    <property type="protein sequence ID" value="ROV88120.1"/>
    <property type="molecule type" value="Genomic_DNA"/>
</dbReference>
<organism evidence="2 3">
    <name type="scientific">Cytospora schulzeri</name>
    <dbReference type="NCBI Taxonomy" id="448051"/>
    <lineage>
        <taxon>Eukaryota</taxon>
        <taxon>Fungi</taxon>
        <taxon>Dikarya</taxon>
        <taxon>Ascomycota</taxon>
        <taxon>Pezizomycotina</taxon>
        <taxon>Sordariomycetes</taxon>
        <taxon>Sordariomycetidae</taxon>
        <taxon>Diaporthales</taxon>
        <taxon>Cytosporaceae</taxon>
        <taxon>Cytospora</taxon>
    </lineage>
</organism>
<proteinExistence type="predicted"/>
<dbReference type="Proteomes" id="UP000283895">
    <property type="component" value="Unassembled WGS sequence"/>
</dbReference>
<evidence type="ECO:0000313" key="2">
    <source>
        <dbReference type="EMBL" id="ROV88120.1"/>
    </source>
</evidence>
<keyword evidence="3" id="KW-1185">Reference proteome</keyword>
<feature type="transmembrane region" description="Helical" evidence="1">
    <location>
        <begin position="286"/>
        <end position="306"/>
    </location>
</feature>
<dbReference type="PANTHER" id="PTHR34414">
    <property type="entry name" value="HET DOMAIN-CONTAINING PROTEIN-RELATED"/>
    <property type="match status" value="1"/>
</dbReference>
<feature type="transmembrane region" description="Helical" evidence="1">
    <location>
        <begin position="260"/>
        <end position="279"/>
    </location>
</feature>
<feature type="transmembrane region" description="Helical" evidence="1">
    <location>
        <begin position="199"/>
        <end position="219"/>
    </location>
</feature>
<keyword evidence="1" id="KW-0812">Transmembrane</keyword>